<dbReference type="Proteomes" id="UP000320580">
    <property type="component" value="Chromosome"/>
</dbReference>
<accession>A0A5B8JFF4</accession>
<evidence type="ECO:0000313" key="12">
    <source>
        <dbReference type="Proteomes" id="UP000320580"/>
    </source>
</evidence>
<evidence type="ECO:0000256" key="9">
    <source>
        <dbReference type="SAM" id="SignalP"/>
    </source>
</evidence>
<evidence type="ECO:0000256" key="4">
    <source>
        <dbReference type="ARBA" id="ARBA00022825"/>
    </source>
</evidence>
<comment type="similarity">
    <text evidence="1 6 7">Belongs to the peptidase S8 family.</text>
</comment>
<evidence type="ECO:0000313" key="11">
    <source>
        <dbReference type="EMBL" id="QDY79014.1"/>
    </source>
</evidence>
<keyword evidence="4 6" id="KW-0720">Serine protease</keyword>
<evidence type="ECO:0000259" key="10">
    <source>
        <dbReference type="Pfam" id="PF00082"/>
    </source>
</evidence>
<dbReference type="InterPro" id="IPR036852">
    <property type="entry name" value="Peptidase_S8/S53_dom_sf"/>
</dbReference>
<keyword evidence="12" id="KW-1185">Reference proteome</keyword>
<evidence type="ECO:0000256" key="2">
    <source>
        <dbReference type="ARBA" id="ARBA00022670"/>
    </source>
</evidence>
<gene>
    <name evidence="11" type="ORF">FQU76_23640</name>
</gene>
<dbReference type="SUPFAM" id="SSF52743">
    <property type="entry name" value="Subtilisin-like"/>
    <property type="match status" value="1"/>
</dbReference>
<dbReference type="PROSITE" id="PS00138">
    <property type="entry name" value="SUBTILASE_SER"/>
    <property type="match status" value="1"/>
</dbReference>
<dbReference type="PIRSF" id="PIRSF037854">
    <property type="entry name" value="Dihydropyridine_esterase"/>
    <property type="match status" value="1"/>
</dbReference>
<feature type="signal peptide" evidence="9">
    <location>
        <begin position="1"/>
        <end position="35"/>
    </location>
</feature>
<dbReference type="InterPro" id="IPR000209">
    <property type="entry name" value="Peptidase_S8/S53_dom"/>
</dbReference>
<dbReference type="EMBL" id="CP042266">
    <property type="protein sequence ID" value="QDY79014.1"/>
    <property type="molecule type" value="Genomic_DNA"/>
</dbReference>
<dbReference type="AlphaFoldDB" id="A0A5B8JFF4"/>
<evidence type="ECO:0000256" key="5">
    <source>
        <dbReference type="PIRSR" id="PIRSR615500-1"/>
    </source>
</evidence>
<dbReference type="PRINTS" id="PR00723">
    <property type="entry name" value="SUBTILISIN"/>
</dbReference>
<feature type="domain" description="Peptidase S8/S53" evidence="10">
    <location>
        <begin position="240"/>
        <end position="505"/>
    </location>
</feature>
<dbReference type="InterPro" id="IPR017297">
    <property type="entry name" value="Peptidase_S8A_DPH-A"/>
</dbReference>
<evidence type="ECO:0000256" key="8">
    <source>
        <dbReference type="SAM" id="MobiDB-lite"/>
    </source>
</evidence>
<feature type="region of interest" description="Disordered" evidence="8">
    <location>
        <begin position="272"/>
        <end position="300"/>
    </location>
</feature>
<dbReference type="PANTHER" id="PTHR43806:SF65">
    <property type="entry name" value="SERINE PROTEASE APRX"/>
    <property type="match status" value="1"/>
</dbReference>
<dbReference type="InterPro" id="IPR023828">
    <property type="entry name" value="Peptidase_S8_Ser-AS"/>
</dbReference>
<proteinExistence type="inferred from homology"/>
<evidence type="ECO:0000256" key="3">
    <source>
        <dbReference type="ARBA" id="ARBA00022801"/>
    </source>
</evidence>
<dbReference type="InterPro" id="IPR050131">
    <property type="entry name" value="Peptidase_S8_subtilisin-like"/>
</dbReference>
<feature type="active site" description="Charge relay system" evidence="5 6">
    <location>
        <position position="459"/>
    </location>
</feature>
<dbReference type="InterPro" id="IPR015500">
    <property type="entry name" value="Peptidase_S8_subtilisin-rel"/>
</dbReference>
<protein>
    <submittedName>
        <fullName evidence="11">S8 family serine peptidase</fullName>
    </submittedName>
</protein>
<dbReference type="Pfam" id="PF00082">
    <property type="entry name" value="Peptidase_S8"/>
    <property type="match status" value="1"/>
</dbReference>
<dbReference type="PROSITE" id="PS00137">
    <property type="entry name" value="SUBTILASE_HIS"/>
    <property type="match status" value="1"/>
</dbReference>
<dbReference type="GO" id="GO:0004252">
    <property type="term" value="F:serine-type endopeptidase activity"/>
    <property type="evidence" value="ECO:0007669"/>
    <property type="project" value="UniProtKB-UniRule"/>
</dbReference>
<dbReference type="PROSITE" id="PS51892">
    <property type="entry name" value="SUBTILASE"/>
    <property type="match status" value="1"/>
</dbReference>
<name>A0A5B8JFF4_9ACTN</name>
<dbReference type="PROSITE" id="PS00136">
    <property type="entry name" value="SUBTILASE_ASP"/>
    <property type="match status" value="1"/>
</dbReference>
<dbReference type="Gene3D" id="3.40.50.200">
    <property type="entry name" value="Peptidase S8/S53 domain"/>
    <property type="match status" value="1"/>
</dbReference>
<evidence type="ECO:0000256" key="7">
    <source>
        <dbReference type="RuleBase" id="RU003355"/>
    </source>
</evidence>
<dbReference type="PANTHER" id="PTHR43806">
    <property type="entry name" value="PEPTIDASE S8"/>
    <property type="match status" value="1"/>
</dbReference>
<keyword evidence="3 6" id="KW-0378">Hydrolase</keyword>
<feature type="active site" description="Charge relay system" evidence="5 6">
    <location>
        <position position="249"/>
    </location>
</feature>
<dbReference type="KEGG" id="sqz:FQU76_23640"/>
<dbReference type="InterPro" id="IPR022398">
    <property type="entry name" value="Peptidase_S8_His-AS"/>
</dbReference>
<feature type="active site" description="Charge relay system" evidence="5 6">
    <location>
        <position position="281"/>
    </location>
</feature>
<organism evidence="11 12">
    <name type="scientific">Streptomyces qinzhouensis</name>
    <dbReference type="NCBI Taxonomy" id="2599401"/>
    <lineage>
        <taxon>Bacteria</taxon>
        <taxon>Bacillati</taxon>
        <taxon>Actinomycetota</taxon>
        <taxon>Actinomycetes</taxon>
        <taxon>Kitasatosporales</taxon>
        <taxon>Streptomycetaceae</taxon>
        <taxon>Streptomyces</taxon>
    </lineage>
</organism>
<reference evidence="11 12" key="1">
    <citation type="submission" date="2019-07" db="EMBL/GenBank/DDBJ databases">
        <authorList>
            <person name="Zhu P."/>
        </authorList>
    </citation>
    <scope>NUCLEOTIDE SEQUENCE [LARGE SCALE GENOMIC DNA]</scope>
    <source>
        <strain evidence="11 12">SSL-25</strain>
    </source>
</reference>
<feature type="region of interest" description="Disordered" evidence="8">
    <location>
        <begin position="408"/>
        <end position="431"/>
    </location>
</feature>
<keyword evidence="2 6" id="KW-0645">Protease</keyword>
<dbReference type="InterPro" id="IPR023827">
    <property type="entry name" value="Peptidase_S8_Asp-AS"/>
</dbReference>
<dbReference type="GO" id="GO:0006508">
    <property type="term" value="P:proteolysis"/>
    <property type="evidence" value="ECO:0007669"/>
    <property type="project" value="UniProtKB-KW"/>
</dbReference>
<evidence type="ECO:0000256" key="1">
    <source>
        <dbReference type="ARBA" id="ARBA00011073"/>
    </source>
</evidence>
<feature type="region of interest" description="Disordered" evidence="8">
    <location>
        <begin position="32"/>
        <end position="56"/>
    </location>
</feature>
<feature type="chain" id="PRO_5022944110" evidence="9">
    <location>
        <begin position="36"/>
        <end position="1136"/>
    </location>
</feature>
<evidence type="ECO:0000256" key="6">
    <source>
        <dbReference type="PROSITE-ProRule" id="PRU01240"/>
    </source>
</evidence>
<dbReference type="OrthoDB" id="9798386at2"/>
<sequence>MRQRRHTQKPPAAASALAATLAVALAAGLAGPAHAAGPDGEKAGSGIVTGPAAAPGGKAVHTVTLITGDRVLVDAKGKVTGVERAKGREGIPFRTETFNGRTQVIPRDAERLIATGKVDRRLFDITELTRPEALREYRDGVRAIVTYQGASATAAKKDVRGSKGVASRLALPAANADAVTVSAKEGPALWEALTRPSGRGARSVEPGIAKVWLDAVVKTTLDKSTGQIGAPAAWNRSLDGTGVKIAVLDTGIDKTHPDLVGKVVAEQNFTPEADAGDRNGHGTHVASTAAGTGAKSGGTHKGVAPGAQLLNGKVLDEWGSGLNSEIMTGIDWAVAQGADVINMSLSGYDSPGIDPMEALVNRYTAEKGVLFAVAASNSGPDQGTIGSPGSAAGALTVGAVDDNDKLADFSSRGPEADGGLKPDVTAPGVATTAAAAPGSRLATRYGENPPGYMSLNGTSMATPHAAGAAAILKQKNPSWTGDRIKAVLMASAEAGPYAPHEQGTGRIAVERALDQTLTAEPGSLGFGTQLWPHHDNAPVAKQITYRNAGTAAMTLDLAVTGTDPSGKPAPAGFFALAAQQLTVPAGGTATVGLTADTKVEGGGDGRYSAMVTATGGGQSVRTPATVEREIESYDVTINAIARDGSAGTNAYANFRGYDGIGKGTGTGLLLPTGTGKLRIPAGRYFMEAGRGSESIQEEDFIWQPQVIVDKPLTLTLDTRKTEPVEFTVPDAAATPRDAVMTHAMAGPVPFSMTSLRSNFTGVRTLQIGASDHQLSQYWSGAWRSGADLYQVLDGGPVDRLATGYIKKYTRDNLSLVTIRSGVSVPGKHSAVQARGYLPGLPVFGSLTNPSRPASAGHRIWVSTDNGAVWDFSHRQSPAGQFSYEAEHRLAEFRRFTPGKPHFLTFNAGAQGPSLGAGDGVFRDGNELWGRVPLLTDGAGNPGIPWAGNIVTTLHRDGVLVARSGDPLTGRERFTVPDGEASYTLATTVERPAAVAAASTKIAGSWTFRSDRTASATALPVSTVAFAASAGIDSTAPAGESQTFPLVVKGAAAGKHGKKGQNLKSLTAEVSYDEGRTWKALAIKQTPVVQGGKVAFTIPRVTVTNPAAGKGISFRATVVDRQGNKGTVTVVNAYLGK</sequence>
<dbReference type="RefSeq" id="WP_146482321.1">
    <property type="nucleotide sequence ID" value="NZ_CP042266.1"/>
</dbReference>
<keyword evidence="9" id="KW-0732">Signal</keyword>